<dbReference type="InterPro" id="IPR054597">
    <property type="entry name" value="FeeM_cat"/>
</dbReference>
<dbReference type="RefSeq" id="WP_157748905.1">
    <property type="nucleotide sequence ID" value="NZ_LT607413.1"/>
</dbReference>
<keyword evidence="2" id="KW-0808">Transferase</keyword>
<dbReference type="CDD" id="cd04301">
    <property type="entry name" value="NAT_SF"/>
    <property type="match status" value="1"/>
</dbReference>
<name>A0A1C4UAM3_MICEC</name>
<proteinExistence type="predicted"/>
<evidence type="ECO:0000259" key="1">
    <source>
        <dbReference type="PROSITE" id="PS51186"/>
    </source>
</evidence>
<dbReference type="EMBL" id="LT607413">
    <property type="protein sequence ID" value="SCE68697.1"/>
    <property type="molecule type" value="Genomic_DNA"/>
</dbReference>
<sequence>MSAPSIAGVTFRLAESAADRAAVLRLRDAVYVQDQARLHDATDTEETFDRFDPYAHYILALDDGEPVGTVKVIPDQEAGLPCEDVVDLSALRPGNRLVEFGHLMTLPAIRSRSVGLALMREALVHSVRRFGATHVVGDFFVDENSGQLRDFYLEIGFVALGEPYLDERFAGGPLSLVAYLDVPDAVARSRTPEGRRSRLLQYFFADYHAYASAR</sequence>
<dbReference type="Pfam" id="PF21926">
    <property type="entry name" value="FeeM"/>
    <property type="match status" value="1"/>
</dbReference>
<organism evidence="2 3">
    <name type="scientific">Micromonospora echinospora</name>
    <name type="common">Micromonospora purpurea</name>
    <dbReference type="NCBI Taxonomy" id="1877"/>
    <lineage>
        <taxon>Bacteria</taxon>
        <taxon>Bacillati</taxon>
        <taxon>Actinomycetota</taxon>
        <taxon>Actinomycetes</taxon>
        <taxon>Micromonosporales</taxon>
        <taxon>Micromonosporaceae</taxon>
        <taxon>Micromonospora</taxon>
    </lineage>
</organism>
<evidence type="ECO:0000313" key="3">
    <source>
        <dbReference type="Proteomes" id="UP000198253"/>
    </source>
</evidence>
<dbReference type="Proteomes" id="UP000198253">
    <property type="component" value="Chromosome I"/>
</dbReference>
<protein>
    <submittedName>
        <fullName evidence="2">Predicted N-acyltransferase, GNAT family</fullName>
    </submittedName>
</protein>
<dbReference type="InParanoid" id="A0A1C4UAM3"/>
<feature type="domain" description="N-acetyltransferase" evidence="1">
    <location>
        <begin position="9"/>
        <end position="183"/>
    </location>
</feature>
<accession>A0A1C4UAM3</accession>
<keyword evidence="2" id="KW-0012">Acyltransferase</keyword>
<dbReference type="SUPFAM" id="SSF55729">
    <property type="entry name" value="Acyl-CoA N-acyltransferases (Nat)"/>
    <property type="match status" value="1"/>
</dbReference>
<dbReference type="InterPro" id="IPR000182">
    <property type="entry name" value="GNAT_dom"/>
</dbReference>
<dbReference type="Gene3D" id="3.40.630.30">
    <property type="match status" value="1"/>
</dbReference>
<reference evidence="3" key="1">
    <citation type="submission" date="2016-06" db="EMBL/GenBank/DDBJ databases">
        <authorList>
            <person name="Varghese N."/>
            <person name="Submissions Spin"/>
        </authorList>
    </citation>
    <scope>NUCLEOTIDE SEQUENCE [LARGE SCALE GENOMIC DNA]</scope>
    <source>
        <strain evidence="3">DSM 43816</strain>
    </source>
</reference>
<dbReference type="AlphaFoldDB" id="A0A1C4UAM3"/>
<keyword evidence="3" id="KW-1185">Reference proteome</keyword>
<dbReference type="GO" id="GO:0016747">
    <property type="term" value="F:acyltransferase activity, transferring groups other than amino-acyl groups"/>
    <property type="evidence" value="ECO:0007669"/>
    <property type="project" value="InterPro"/>
</dbReference>
<dbReference type="InterPro" id="IPR016181">
    <property type="entry name" value="Acyl_CoA_acyltransferase"/>
</dbReference>
<dbReference type="PROSITE" id="PS51186">
    <property type="entry name" value="GNAT"/>
    <property type="match status" value="1"/>
</dbReference>
<gene>
    <name evidence="2" type="ORF">GA0070618_0159</name>
</gene>
<evidence type="ECO:0000313" key="2">
    <source>
        <dbReference type="EMBL" id="SCE68697.1"/>
    </source>
</evidence>